<organism evidence="2 3">
    <name type="scientific">Panicum hallii var. hallii</name>
    <dbReference type="NCBI Taxonomy" id="1504633"/>
    <lineage>
        <taxon>Eukaryota</taxon>
        <taxon>Viridiplantae</taxon>
        <taxon>Streptophyta</taxon>
        <taxon>Embryophyta</taxon>
        <taxon>Tracheophyta</taxon>
        <taxon>Spermatophyta</taxon>
        <taxon>Magnoliopsida</taxon>
        <taxon>Liliopsida</taxon>
        <taxon>Poales</taxon>
        <taxon>Poaceae</taxon>
        <taxon>PACMAD clade</taxon>
        <taxon>Panicoideae</taxon>
        <taxon>Panicodae</taxon>
        <taxon>Paniceae</taxon>
        <taxon>Panicinae</taxon>
        <taxon>Panicum</taxon>
        <taxon>Panicum sect. Panicum</taxon>
    </lineage>
</organism>
<protein>
    <submittedName>
        <fullName evidence="2">Uncharacterized protein</fullName>
    </submittedName>
</protein>
<feature type="region of interest" description="Disordered" evidence="1">
    <location>
        <begin position="176"/>
        <end position="210"/>
    </location>
</feature>
<dbReference type="EMBL" id="CM009754">
    <property type="protein sequence ID" value="PUZ49953.1"/>
    <property type="molecule type" value="Genomic_DNA"/>
</dbReference>
<gene>
    <name evidence="2" type="ORF">GQ55_6G020700</name>
</gene>
<dbReference type="AlphaFoldDB" id="A0A2T7D352"/>
<evidence type="ECO:0000256" key="1">
    <source>
        <dbReference type="SAM" id="MobiDB-lite"/>
    </source>
</evidence>
<feature type="region of interest" description="Disordered" evidence="1">
    <location>
        <begin position="1"/>
        <end position="161"/>
    </location>
</feature>
<accession>A0A2T7D352</accession>
<reference evidence="2 3" key="1">
    <citation type="submission" date="2018-04" db="EMBL/GenBank/DDBJ databases">
        <title>WGS assembly of Panicum hallii var. hallii HAL2.</title>
        <authorList>
            <person name="Lovell J."/>
            <person name="Jenkins J."/>
            <person name="Lowry D."/>
            <person name="Mamidi S."/>
            <person name="Sreedasyam A."/>
            <person name="Weng X."/>
            <person name="Barry K."/>
            <person name="Bonette J."/>
            <person name="Campitelli B."/>
            <person name="Daum C."/>
            <person name="Gordon S."/>
            <person name="Gould B."/>
            <person name="Lipzen A."/>
            <person name="MacQueen A."/>
            <person name="Palacio-Mejia J."/>
            <person name="Plott C."/>
            <person name="Shakirov E."/>
            <person name="Shu S."/>
            <person name="Yoshinaga Y."/>
            <person name="Zane M."/>
            <person name="Rokhsar D."/>
            <person name="Grimwood J."/>
            <person name="Schmutz J."/>
            <person name="Juenger T."/>
        </authorList>
    </citation>
    <scope>NUCLEOTIDE SEQUENCE [LARGE SCALE GENOMIC DNA]</scope>
    <source>
        <strain evidence="3">cv. HAL2</strain>
    </source>
</reference>
<evidence type="ECO:0000313" key="2">
    <source>
        <dbReference type="EMBL" id="PUZ49953.1"/>
    </source>
</evidence>
<sequence length="221" mass="23614">MTSLAHLAQATPAAPPRRRCQEELSSRGASLGTASAATHVPSPPPPRRQPRATTTVVASTPAYARLEASQPRCPHLRAHGVTAPKPAGHRPRPREAPHPVPGRSQPPRSSADPAVGTPDPRTPVPDPAFHAGAATSCPLRRSRWSRPPRREGEEGRPAAAVLESRTDFRRPARAAVRRKGGRKEGAVVFHPPGLPTRERRARGGGGGAIQLPRNELKSLVW</sequence>
<evidence type="ECO:0000313" key="3">
    <source>
        <dbReference type="Proteomes" id="UP000244336"/>
    </source>
</evidence>
<keyword evidence="3" id="KW-1185">Reference proteome</keyword>
<name>A0A2T7D352_9POAL</name>
<dbReference type="Proteomes" id="UP000244336">
    <property type="component" value="Chromosome 6"/>
</dbReference>
<proteinExistence type="predicted"/>
<dbReference type="Gramene" id="PUZ49953">
    <property type="protein sequence ID" value="PUZ49953"/>
    <property type="gene ID" value="GQ55_6G020700"/>
</dbReference>